<protein>
    <recommendedName>
        <fullName evidence="2">inorganic diphosphatase</fullName>
        <ecNumber evidence="2">3.6.1.1</ecNumber>
    </recommendedName>
    <alternativeName>
        <fullName evidence="6">Pyrophosphate phospho-hydrolase</fullName>
    </alternativeName>
</protein>
<keyword evidence="3" id="KW-0479">Metal-binding</keyword>
<evidence type="ECO:0000256" key="6">
    <source>
        <dbReference type="ARBA" id="ARBA00032535"/>
    </source>
</evidence>
<keyword evidence="5" id="KW-0464">Manganese</keyword>
<feature type="domain" description="CBS" evidence="9">
    <location>
        <begin position="78"/>
        <end position="134"/>
    </location>
</feature>
<dbReference type="NCBIfam" id="NF011443">
    <property type="entry name" value="PRK14869.1-5"/>
    <property type="match status" value="1"/>
</dbReference>
<dbReference type="Pfam" id="PF00571">
    <property type="entry name" value="CBS"/>
    <property type="match status" value="2"/>
</dbReference>
<evidence type="ECO:0000256" key="7">
    <source>
        <dbReference type="ARBA" id="ARBA00047820"/>
    </source>
</evidence>
<dbReference type="Pfam" id="PF02833">
    <property type="entry name" value="DHHA2"/>
    <property type="match status" value="1"/>
</dbReference>
<reference evidence="10 11" key="1">
    <citation type="submission" date="2020-08" db="EMBL/GenBank/DDBJ databases">
        <title>Genome public.</title>
        <authorList>
            <person name="Liu C."/>
            <person name="Sun Q."/>
        </authorList>
    </citation>
    <scope>NUCLEOTIDE SEQUENCE [LARGE SCALE GENOMIC DNA]</scope>
    <source>
        <strain evidence="10 11">NSJ-66</strain>
    </source>
</reference>
<dbReference type="GO" id="GO:0004427">
    <property type="term" value="F:inorganic diphosphate phosphatase activity"/>
    <property type="evidence" value="ECO:0007669"/>
    <property type="project" value="UniProtKB-EC"/>
</dbReference>
<keyword evidence="8" id="KW-0129">CBS domain</keyword>
<dbReference type="PROSITE" id="PS51371">
    <property type="entry name" value="CBS"/>
    <property type="match status" value="2"/>
</dbReference>
<keyword evidence="4 10" id="KW-0378">Hydrolase</keyword>
<evidence type="ECO:0000256" key="5">
    <source>
        <dbReference type="ARBA" id="ARBA00023211"/>
    </source>
</evidence>
<dbReference type="Gene3D" id="3.10.310.20">
    <property type="entry name" value="DHHA2 domain"/>
    <property type="match status" value="1"/>
</dbReference>
<dbReference type="InterPro" id="IPR004097">
    <property type="entry name" value="DHHA2"/>
</dbReference>
<dbReference type="Pfam" id="PF01368">
    <property type="entry name" value="DHH"/>
    <property type="match status" value="1"/>
</dbReference>
<evidence type="ECO:0000256" key="4">
    <source>
        <dbReference type="ARBA" id="ARBA00022801"/>
    </source>
</evidence>
<dbReference type="InterPro" id="IPR001667">
    <property type="entry name" value="DDH_dom"/>
</dbReference>
<dbReference type="InterPro" id="IPR000644">
    <property type="entry name" value="CBS_dom"/>
</dbReference>
<dbReference type="InterPro" id="IPR046342">
    <property type="entry name" value="CBS_dom_sf"/>
</dbReference>
<organism evidence="10 11">
    <name type="scientific">Hungatella hominis</name>
    <dbReference type="NCBI Taxonomy" id="2763050"/>
    <lineage>
        <taxon>Bacteria</taxon>
        <taxon>Bacillati</taxon>
        <taxon>Bacillota</taxon>
        <taxon>Clostridia</taxon>
        <taxon>Lachnospirales</taxon>
        <taxon>Lachnospiraceae</taxon>
        <taxon>Hungatella</taxon>
    </lineage>
</organism>
<dbReference type="SMART" id="SM00116">
    <property type="entry name" value="CBS"/>
    <property type="match status" value="2"/>
</dbReference>
<gene>
    <name evidence="10" type="ORF">H8S75_22900</name>
</gene>
<dbReference type="InterPro" id="IPR010766">
    <property type="entry name" value="DRTGG"/>
</dbReference>
<dbReference type="Proteomes" id="UP000634672">
    <property type="component" value="Unassembled WGS sequence"/>
</dbReference>
<feature type="domain" description="CBS" evidence="9">
    <location>
        <begin position="256"/>
        <end position="313"/>
    </location>
</feature>
<dbReference type="EC" id="3.6.1.1" evidence="2"/>
<accession>A0ABR7HCC4</accession>
<evidence type="ECO:0000256" key="1">
    <source>
        <dbReference type="ARBA" id="ARBA00001936"/>
    </source>
</evidence>
<dbReference type="PANTHER" id="PTHR12112:SF22">
    <property type="entry name" value="MANGANESE-DEPENDENT INORGANIC PYROPHOSPHATASE-RELATED"/>
    <property type="match status" value="1"/>
</dbReference>
<dbReference type="SUPFAM" id="SSF64182">
    <property type="entry name" value="DHH phosphoesterases"/>
    <property type="match status" value="1"/>
</dbReference>
<keyword evidence="11" id="KW-1185">Reference proteome</keyword>
<dbReference type="InterPro" id="IPR038763">
    <property type="entry name" value="DHH_sf"/>
</dbReference>
<dbReference type="SUPFAM" id="SSF54631">
    <property type="entry name" value="CBS-domain pair"/>
    <property type="match status" value="1"/>
</dbReference>
<comment type="catalytic activity">
    <reaction evidence="7">
        <text>diphosphate + H2O = 2 phosphate + H(+)</text>
        <dbReference type="Rhea" id="RHEA:24576"/>
        <dbReference type="ChEBI" id="CHEBI:15377"/>
        <dbReference type="ChEBI" id="CHEBI:15378"/>
        <dbReference type="ChEBI" id="CHEBI:33019"/>
        <dbReference type="ChEBI" id="CHEBI:43474"/>
        <dbReference type="EC" id="3.6.1.1"/>
    </reaction>
</comment>
<sequence length="556" mass="61502">MGEKISRKTIVIGHKNPDTDSICSAICYANLKRCVTGENYQPGRAGAVNEETQFVLKHFNVEAPEIIENVKTQVRDIEIRETAGVKKNLSLKKAWNIMQEANVVTIPAVTEEGLLEGLITVGDIAKSYMNVYDSSILSKANTQYANIVETLEGAMIVGDETSYFNEGKVLIAAANPDMMEYYISRGDLVILGNRYESQLCAIEMDAACIIVCEGAAVSMTIKKLAQEHGCTVMTTPYDTFTAARLVNQSMPISYFMKTEALITFEMDDYIDDIKDVMASKRHRDFPILDKNGRYRGMISRRNLLGAKGKRIILVDHNEKSQAVEGMESAEILEIIDHHRLGTVETIAPVFFRNQPVGCTATIVYQMYQENRVEIEPWIAGLLCSAIISDTLLFRSPTCTDVDKRAALHLAEIAGVEVESYAASMFAAGSNLKGKTDVEIFYQDFKKFSVGKVSFGVGQISSLNAGELEELKDRMLPYMAKAREEHGMDMMFFMLTNILTESTELLCEGQGAEQLIAGAFRTYSEEGAGVKDHVVSLPGVVSRKKQLIPGIMLAVQA</sequence>
<dbReference type="Gene3D" id="3.40.1390.20">
    <property type="entry name" value="HprK N-terminal domain-like"/>
    <property type="match status" value="1"/>
</dbReference>
<evidence type="ECO:0000256" key="2">
    <source>
        <dbReference type="ARBA" id="ARBA00012146"/>
    </source>
</evidence>
<dbReference type="Gene3D" id="3.10.580.10">
    <property type="entry name" value="CBS-domain"/>
    <property type="match status" value="1"/>
</dbReference>
<evidence type="ECO:0000313" key="11">
    <source>
        <dbReference type="Proteomes" id="UP000634672"/>
    </source>
</evidence>
<evidence type="ECO:0000256" key="8">
    <source>
        <dbReference type="PROSITE-ProRule" id="PRU00703"/>
    </source>
</evidence>
<dbReference type="Pfam" id="PF07085">
    <property type="entry name" value="DRTGG"/>
    <property type="match status" value="1"/>
</dbReference>
<evidence type="ECO:0000259" key="9">
    <source>
        <dbReference type="PROSITE" id="PS51371"/>
    </source>
</evidence>
<dbReference type="InterPro" id="IPR038222">
    <property type="entry name" value="DHHA2_dom_sf"/>
</dbReference>
<dbReference type="InterPro" id="IPR028979">
    <property type="entry name" value="Ser_kin/Pase_Hpr-like_N_sf"/>
</dbReference>
<dbReference type="Gene3D" id="3.90.1640.10">
    <property type="entry name" value="inorganic pyrophosphatase (n-terminal core)"/>
    <property type="match status" value="1"/>
</dbReference>
<dbReference type="RefSeq" id="WP_187023524.1">
    <property type="nucleotide sequence ID" value="NZ_JACOPB010000013.1"/>
</dbReference>
<dbReference type="EMBL" id="JACOPB010000013">
    <property type="protein sequence ID" value="MBC5710792.1"/>
    <property type="molecule type" value="Genomic_DNA"/>
</dbReference>
<comment type="cofactor">
    <cofactor evidence="1">
        <name>Mn(2+)</name>
        <dbReference type="ChEBI" id="CHEBI:29035"/>
    </cofactor>
</comment>
<dbReference type="PANTHER" id="PTHR12112">
    <property type="entry name" value="BNIP - RELATED"/>
    <property type="match status" value="1"/>
</dbReference>
<dbReference type="SUPFAM" id="SSF75138">
    <property type="entry name" value="HprK N-terminal domain-like"/>
    <property type="match status" value="1"/>
</dbReference>
<comment type="caution">
    <text evidence="10">The sequence shown here is derived from an EMBL/GenBank/DDBJ whole genome shotgun (WGS) entry which is preliminary data.</text>
</comment>
<evidence type="ECO:0000313" key="10">
    <source>
        <dbReference type="EMBL" id="MBC5710792.1"/>
    </source>
</evidence>
<dbReference type="SMART" id="SM01131">
    <property type="entry name" value="DHHA2"/>
    <property type="match status" value="1"/>
</dbReference>
<name>A0ABR7HCC4_9FIRM</name>
<proteinExistence type="predicted"/>
<evidence type="ECO:0000256" key="3">
    <source>
        <dbReference type="ARBA" id="ARBA00022723"/>
    </source>
</evidence>
<dbReference type="NCBIfam" id="NF011442">
    <property type="entry name" value="PRK14869.1-4"/>
    <property type="match status" value="1"/>
</dbReference>